<dbReference type="STRING" id="1428644.BIV57_18830"/>
<dbReference type="AlphaFoldDB" id="A0A1J7BBB3"/>
<dbReference type="SUPFAM" id="SSF53474">
    <property type="entry name" value="alpha/beta-Hydrolases"/>
    <property type="match status" value="2"/>
</dbReference>
<sequence>MASYRQPGTVLTDHTFSVPLDHGDPKGEHIEIYAREVVAAGRERDGLPWLLYLQGGPGGKAGRHIGADSWLNRALEEYRVLLLDQRGTGRSTPANRQTLPLRGGPAEQARYLGHFRADSIVRDAELVRRRLVGEGSRWSLLGQSFGGFCATAYLSMAPEGLREVFVTGGLPGLERTAEEVYRATYPRAAGKTAAHYARYPQDVAAVRRIVEHLLALPGQRAPLPNGGDLTVEALQSLGLGLGMSTGSHQLHYLLEEAFVTGASGPELSDTFLAGAQAQLSLADRPLFAVLHEASYGQGAGPTDWAAQRVRAEFPAFDAQRALKAGEPVPFTGEMIYPWMFRTDPALRPLREAAELLAARDSWPRLYDPERLARNEVPVAAVVYHDDMYVDAGFSLETAKQVAGVRAWVTNEYEHDGVRVGGRAVLGRLIDMVRGRV</sequence>
<dbReference type="PRINTS" id="PR00793">
    <property type="entry name" value="PROAMNOPTASE"/>
</dbReference>
<comment type="caution">
    <text evidence="4">The sequence shown here is derived from an EMBL/GenBank/DDBJ whole genome shotgun (WGS) entry which is preliminary data.</text>
</comment>
<evidence type="ECO:0000313" key="5">
    <source>
        <dbReference type="Proteomes" id="UP000243342"/>
    </source>
</evidence>
<evidence type="ECO:0000256" key="2">
    <source>
        <dbReference type="ARBA" id="ARBA00022801"/>
    </source>
</evidence>
<dbReference type="GO" id="GO:0004177">
    <property type="term" value="F:aminopeptidase activity"/>
    <property type="evidence" value="ECO:0007669"/>
    <property type="project" value="UniProtKB-EC"/>
</dbReference>
<dbReference type="GO" id="GO:0006508">
    <property type="term" value="P:proteolysis"/>
    <property type="evidence" value="ECO:0007669"/>
    <property type="project" value="InterPro"/>
</dbReference>
<evidence type="ECO:0000256" key="1">
    <source>
        <dbReference type="ARBA" id="ARBA00010088"/>
    </source>
</evidence>
<dbReference type="InterPro" id="IPR029058">
    <property type="entry name" value="AB_hydrolase_fold"/>
</dbReference>
<dbReference type="Pfam" id="PF00561">
    <property type="entry name" value="Abhydrolase_1"/>
    <property type="match status" value="1"/>
</dbReference>
<keyword evidence="5" id="KW-1185">Reference proteome</keyword>
<keyword evidence="2 4" id="KW-0378">Hydrolase</keyword>
<gene>
    <name evidence="4" type="ORF">BIV57_18830</name>
</gene>
<dbReference type="EMBL" id="MLCF01000121">
    <property type="protein sequence ID" value="OIV35975.1"/>
    <property type="molecule type" value="Genomic_DNA"/>
</dbReference>
<feature type="domain" description="AB hydrolase-1" evidence="3">
    <location>
        <begin position="48"/>
        <end position="198"/>
    </location>
</feature>
<proteinExistence type="inferred from homology"/>
<evidence type="ECO:0000259" key="3">
    <source>
        <dbReference type="Pfam" id="PF00561"/>
    </source>
</evidence>
<organism evidence="4 5">
    <name type="scientific">Mangrovactinospora gilvigrisea</name>
    <dbReference type="NCBI Taxonomy" id="1428644"/>
    <lineage>
        <taxon>Bacteria</taxon>
        <taxon>Bacillati</taxon>
        <taxon>Actinomycetota</taxon>
        <taxon>Actinomycetes</taxon>
        <taxon>Kitasatosporales</taxon>
        <taxon>Streptomycetaceae</taxon>
        <taxon>Mangrovactinospora</taxon>
    </lineage>
</organism>
<dbReference type="InterPro" id="IPR002410">
    <property type="entry name" value="Peptidase_S33"/>
</dbReference>
<protein>
    <submittedName>
        <fullName evidence="4">Alpha/beta hydrolase</fullName>
    </submittedName>
</protein>
<dbReference type="Gene3D" id="3.40.50.1820">
    <property type="entry name" value="alpha/beta hydrolase"/>
    <property type="match status" value="1"/>
</dbReference>
<comment type="similarity">
    <text evidence="1">Belongs to the peptidase S33 family.</text>
</comment>
<name>A0A1J7BBB3_9ACTN</name>
<dbReference type="Proteomes" id="UP000243342">
    <property type="component" value="Unassembled WGS sequence"/>
</dbReference>
<dbReference type="PANTHER" id="PTHR43248">
    <property type="entry name" value="2-SUCCINYL-6-HYDROXY-2,4-CYCLOHEXADIENE-1-CARBOXYLATE SYNTHASE"/>
    <property type="match status" value="1"/>
</dbReference>
<dbReference type="OrthoDB" id="9796770at2"/>
<dbReference type="PANTHER" id="PTHR43248:SF2">
    <property type="entry name" value="PROLYL AMINOPEPTIDASE"/>
    <property type="match status" value="1"/>
</dbReference>
<dbReference type="InterPro" id="IPR051601">
    <property type="entry name" value="Serine_prot/Carboxylest_S33"/>
</dbReference>
<evidence type="ECO:0000313" key="4">
    <source>
        <dbReference type="EMBL" id="OIV35975.1"/>
    </source>
</evidence>
<reference evidence="4 5" key="1">
    <citation type="submission" date="2016-10" db="EMBL/GenBank/DDBJ databases">
        <title>Genome sequence of Streptomyces gilvigriseus MUSC 26.</title>
        <authorList>
            <person name="Lee L.-H."/>
            <person name="Ser H.-L."/>
        </authorList>
    </citation>
    <scope>NUCLEOTIDE SEQUENCE [LARGE SCALE GENOMIC DNA]</scope>
    <source>
        <strain evidence="4 5">MUSC 26</strain>
    </source>
</reference>
<dbReference type="RefSeq" id="WP_071658083.1">
    <property type="nucleotide sequence ID" value="NZ_MLCF01000121.1"/>
</dbReference>
<dbReference type="InterPro" id="IPR000073">
    <property type="entry name" value="AB_hydrolase_1"/>
</dbReference>
<accession>A0A1J7BBB3</accession>